<organism evidence="6">
    <name type="scientific">Vannella robusta</name>
    <dbReference type="NCBI Taxonomy" id="1487602"/>
    <lineage>
        <taxon>Eukaryota</taxon>
        <taxon>Amoebozoa</taxon>
        <taxon>Discosea</taxon>
        <taxon>Flabellinia</taxon>
        <taxon>Vannellidae</taxon>
        <taxon>Vannella</taxon>
    </lineage>
</organism>
<gene>
    <name evidence="6" type="ORF">VSP0166_LOCUS6803</name>
</gene>
<comment type="subcellular location">
    <subcellularLocation>
        <location evidence="1">Membrane</location>
        <topology evidence="1">Multi-pass membrane protein</topology>
    </subcellularLocation>
</comment>
<evidence type="ECO:0000256" key="3">
    <source>
        <dbReference type="ARBA" id="ARBA00022989"/>
    </source>
</evidence>
<evidence type="ECO:0000256" key="4">
    <source>
        <dbReference type="ARBA" id="ARBA00023136"/>
    </source>
</evidence>
<sequence>MELFTIATYEPVTSSECYDQLGWFDITFGVLLTIGIWVSWLPQQIEFYRKKSTFGVSSAYIVLTQIANWTPFINALYLDWDTFQCCKYISFWQCQESLITIYQLGISTFSVFCIYIFYVIYYDPTDLSAADKIPSPQMEQPSEYDSLTKPGLVAEEREELIRSQTPPEVRTREKKKQVIIFIVYHICTLCVIVVGYMIIAIAGAYSTPIVWYAYILGFISAIVVIIQFAPQIYITYKLKTAGSLSLVMLVIQTPGTWVWFVYLVAAHENWSTWLSTFVAATQVSILLGQVIYYDYFLARWRKRHKQALVNESDEIF</sequence>
<feature type="transmembrane region" description="Helical" evidence="5">
    <location>
        <begin position="20"/>
        <end position="41"/>
    </location>
</feature>
<feature type="transmembrane region" description="Helical" evidence="5">
    <location>
        <begin position="246"/>
        <end position="265"/>
    </location>
</feature>
<dbReference type="InterPro" id="IPR051415">
    <property type="entry name" value="LAAT-1"/>
</dbReference>
<feature type="transmembrane region" description="Helical" evidence="5">
    <location>
        <begin position="101"/>
        <end position="122"/>
    </location>
</feature>
<dbReference type="PANTHER" id="PTHR16201">
    <property type="entry name" value="SEVEN TRANSMEMBRANE PROTEIN 1-RELATED"/>
    <property type="match status" value="1"/>
</dbReference>
<keyword evidence="4 5" id="KW-0472">Membrane</keyword>
<protein>
    <submittedName>
        <fullName evidence="6">Uncharacterized protein</fullName>
    </submittedName>
</protein>
<evidence type="ECO:0000313" key="6">
    <source>
        <dbReference type="EMBL" id="CAE2214984.1"/>
    </source>
</evidence>
<evidence type="ECO:0000256" key="2">
    <source>
        <dbReference type="ARBA" id="ARBA00022692"/>
    </source>
</evidence>
<feature type="transmembrane region" description="Helical" evidence="5">
    <location>
        <begin position="53"/>
        <end position="73"/>
    </location>
</feature>
<evidence type="ECO:0000256" key="5">
    <source>
        <dbReference type="SAM" id="Phobius"/>
    </source>
</evidence>
<accession>A0A7S4MD57</accession>
<feature type="transmembrane region" description="Helical" evidence="5">
    <location>
        <begin position="277"/>
        <end position="296"/>
    </location>
</feature>
<dbReference type="Pfam" id="PF04193">
    <property type="entry name" value="PQ-loop"/>
    <property type="match status" value="2"/>
</dbReference>
<dbReference type="Gene3D" id="1.20.1280.290">
    <property type="match status" value="1"/>
</dbReference>
<dbReference type="SMART" id="SM00679">
    <property type="entry name" value="CTNS"/>
    <property type="match status" value="2"/>
</dbReference>
<dbReference type="PANTHER" id="PTHR16201:SF11">
    <property type="entry name" value="PQ-LOOP REPEAT-CONTAINING PROTEIN"/>
    <property type="match status" value="1"/>
</dbReference>
<dbReference type="AlphaFoldDB" id="A0A7S4MD57"/>
<keyword evidence="2 5" id="KW-0812">Transmembrane</keyword>
<evidence type="ECO:0000256" key="1">
    <source>
        <dbReference type="ARBA" id="ARBA00004141"/>
    </source>
</evidence>
<reference evidence="6" key="1">
    <citation type="submission" date="2021-01" db="EMBL/GenBank/DDBJ databases">
        <authorList>
            <person name="Corre E."/>
            <person name="Pelletier E."/>
            <person name="Niang G."/>
            <person name="Scheremetjew M."/>
            <person name="Finn R."/>
            <person name="Kale V."/>
            <person name="Holt S."/>
            <person name="Cochrane G."/>
            <person name="Meng A."/>
            <person name="Brown T."/>
            <person name="Cohen L."/>
        </authorList>
    </citation>
    <scope>NUCLEOTIDE SEQUENCE</scope>
    <source>
        <strain evidence="6">DIVA3 518/3/11/1/6</strain>
    </source>
</reference>
<feature type="transmembrane region" description="Helical" evidence="5">
    <location>
        <begin position="211"/>
        <end position="234"/>
    </location>
</feature>
<feature type="transmembrane region" description="Helical" evidence="5">
    <location>
        <begin position="178"/>
        <end position="205"/>
    </location>
</feature>
<proteinExistence type="predicted"/>
<dbReference type="EMBL" id="HBKP01009622">
    <property type="protein sequence ID" value="CAE2214984.1"/>
    <property type="molecule type" value="Transcribed_RNA"/>
</dbReference>
<dbReference type="GO" id="GO:0016020">
    <property type="term" value="C:membrane"/>
    <property type="evidence" value="ECO:0007669"/>
    <property type="project" value="UniProtKB-SubCell"/>
</dbReference>
<dbReference type="InterPro" id="IPR006603">
    <property type="entry name" value="PQ-loop_rpt"/>
</dbReference>
<name>A0A7S4MD57_9EUKA</name>
<keyword evidence="3 5" id="KW-1133">Transmembrane helix</keyword>